<name>A0A9P5TK50_GYMJU</name>
<comment type="caution">
    <text evidence="2">The sequence shown here is derived from an EMBL/GenBank/DDBJ whole genome shotgun (WGS) entry which is preliminary data.</text>
</comment>
<evidence type="ECO:0000256" key="1">
    <source>
        <dbReference type="SAM" id="MobiDB-lite"/>
    </source>
</evidence>
<protein>
    <submittedName>
        <fullName evidence="2">Uncharacterized protein</fullName>
    </submittedName>
</protein>
<proteinExistence type="predicted"/>
<dbReference type="OrthoDB" id="6372431at2759"/>
<gene>
    <name evidence="2" type="ORF">CPB84DRAFT_1750068</name>
</gene>
<feature type="region of interest" description="Disordered" evidence="1">
    <location>
        <begin position="1"/>
        <end position="31"/>
    </location>
</feature>
<feature type="compositionally biased region" description="Basic and acidic residues" evidence="1">
    <location>
        <begin position="1"/>
        <end position="10"/>
    </location>
</feature>
<dbReference type="AlphaFoldDB" id="A0A9P5TK50"/>
<accession>A0A9P5TK50</accession>
<evidence type="ECO:0000313" key="2">
    <source>
        <dbReference type="EMBL" id="KAF8885882.1"/>
    </source>
</evidence>
<sequence length="156" mass="17208">MCGGDVDRINIRTPKRGKGLQTHHGRQAPFGQTDYQQEELIRWFQKKIGRDAHKSNAYFAILDCNMVKTPAAVGSAHHLTNGESLAVARLPFVHLRCANISTHSIASGWESDFFLLLKMNELLGLSGPEAQRAMSFPMVIGSKSEQWGLGSSSVLE</sequence>
<evidence type="ECO:0000313" key="3">
    <source>
        <dbReference type="Proteomes" id="UP000724874"/>
    </source>
</evidence>
<keyword evidence="3" id="KW-1185">Reference proteome</keyword>
<dbReference type="Proteomes" id="UP000724874">
    <property type="component" value="Unassembled WGS sequence"/>
</dbReference>
<reference evidence="2" key="1">
    <citation type="submission" date="2020-11" db="EMBL/GenBank/DDBJ databases">
        <authorList>
            <consortium name="DOE Joint Genome Institute"/>
            <person name="Ahrendt S."/>
            <person name="Riley R."/>
            <person name="Andreopoulos W."/>
            <person name="LaButti K."/>
            <person name="Pangilinan J."/>
            <person name="Ruiz-duenas F.J."/>
            <person name="Barrasa J.M."/>
            <person name="Sanchez-Garcia M."/>
            <person name="Camarero S."/>
            <person name="Miyauchi S."/>
            <person name="Serrano A."/>
            <person name="Linde D."/>
            <person name="Babiker R."/>
            <person name="Drula E."/>
            <person name="Ayuso-Fernandez I."/>
            <person name="Pacheco R."/>
            <person name="Padilla G."/>
            <person name="Ferreira P."/>
            <person name="Barriuso J."/>
            <person name="Kellner H."/>
            <person name="Castanera R."/>
            <person name="Alfaro M."/>
            <person name="Ramirez L."/>
            <person name="Pisabarro A.G."/>
            <person name="Kuo A."/>
            <person name="Tritt A."/>
            <person name="Lipzen A."/>
            <person name="He G."/>
            <person name="Yan M."/>
            <person name="Ng V."/>
            <person name="Cullen D."/>
            <person name="Martin F."/>
            <person name="Rosso M.-N."/>
            <person name="Henrissat B."/>
            <person name="Hibbett D."/>
            <person name="Martinez A.T."/>
            <person name="Grigoriev I.V."/>
        </authorList>
    </citation>
    <scope>NUCLEOTIDE SEQUENCE</scope>
    <source>
        <strain evidence="2">AH 44721</strain>
    </source>
</reference>
<feature type="compositionally biased region" description="Basic residues" evidence="1">
    <location>
        <begin position="13"/>
        <end position="26"/>
    </location>
</feature>
<organism evidence="2 3">
    <name type="scientific">Gymnopilus junonius</name>
    <name type="common">Spectacular rustgill mushroom</name>
    <name type="synonym">Gymnopilus spectabilis subsp. junonius</name>
    <dbReference type="NCBI Taxonomy" id="109634"/>
    <lineage>
        <taxon>Eukaryota</taxon>
        <taxon>Fungi</taxon>
        <taxon>Dikarya</taxon>
        <taxon>Basidiomycota</taxon>
        <taxon>Agaricomycotina</taxon>
        <taxon>Agaricomycetes</taxon>
        <taxon>Agaricomycetidae</taxon>
        <taxon>Agaricales</taxon>
        <taxon>Agaricineae</taxon>
        <taxon>Hymenogastraceae</taxon>
        <taxon>Gymnopilus</taxon>
    </lineage>
</organism>
<dbReference type="EMBL" id="JADNYJ010000099">
    <property type="protein sequence ID" value="KAF8885882.1"/>
    <property type="molecule type" value="Genomic_DNA"/>
</dbReference>